<sequence>MDDPLLVFYFPLDEGNGDIIADLGPNKLEGETEGNPAWVDSVDKKFGTCLSFVDGKEQSAFVADVPALDLAESDTTLAAWCKTGKEVGQGFVYIKWDGGGWYIKLKDKLLFTRYHIPAPVGFGGEIGSKTEISDNQWHHVASMRTNKETVSLFIDGKLDHKDDAGSAPGSANTPANLEIGRFKEERFWDGEFDELFLMKRNLTNDELQMLMDGEFLAVESKGKLPLTWGSLKAARN</sequence>
<dbReference type="InterPro" id="IPR013320">
    <property type="entry name" value="ConA-like_dom_sf"/>
</dbReference>
<accession>A0AA35SEV7</accession>
<proteinExistence type="predicted"/>
<reference evidence="1" key="1">
    <citation type="submission" date="2023-03" db="EMBL/GenBank/DDBJ databases">
        <authorList>
            <person name="Steffen K."/>
            <person name="Cardenas P."/>
        </authorList>
    </citation>
    <scope>NUCLEOTIDE SEQUENCE</scope>
</reference>
<comment type="caution">
    <text evidence="1">The sequence shown here is derived from an EMBL/GenBank/DDBJ whole genome shotgun (WGS) entry which is preliminary data.</text>
</comment>
<name>A0AA35SEV7_GEOBA</name>
<dbReference type="Proteomes" id="UP001174909">
    <property type="component" value="Unassembled WGS sequence"/>
</dbReference>
<gene>
    <name evidence="1" type="ORF">GBAR_LOCUS15656</name>
</gene>
<evidence type="ECO:0000313" key="2">
    <source>
        <dbReference type="Proteomes" id="UP001174909"/>
    </source>
</evidence>
<dbReference type="EMBL" id="CASHTH010002276">
    <property type="protein sequence ID" value="CAI8027361.1"/>
    <property type="molecule type" value="Genomic_DNA"/>
</dbReference>
<keyword evidence="2" id="KW-1185">Reference proteome</keyword>
<evidence type="ECO:0008006" key="3">
    <source>
        <dbReference type="Google" id="ProtNLM"/>
    </source>
</evidence>
<evidence type="ECO:0000313" key="1">
    <source>
        <dbReference type="EMBL" id="CAI8027361.1"/>
    </source>
</evidence>
<organism evidence="1 2">
    <name type="scientific">Geodia barretti</name>
    <name type="common">Barrett's horny sponge</name>
    <dbReference type="NCBI Taxonomy" id="519541"/>
    <lineage>
        <taxon>Eukaryota</taxon>
        <taxon>Metazoa</taxon>
        <taxon>Porifera</taxon>
        <taxon>Demospongiae</taxon>
        <taxon>Heteroscleromorpha</taxon>
        <taxon>Tetractinellida</taxon>
        <taxon>Astrophorina</taxon>
        <taxon>Geodiidae</taxon>
        <taxon>Geodia</taxon>
    </lineage>
</organism>
<protein>
    <recommendedName>
        <fullName evidence="3">LamG domain-containing protein</fullName>
    </recommendedName>
</protein>
<dbReference type="Gene3D" id="2.60.120.200">
    <property type="match status" value="1"/>
</dbReference>
<dbReference type="AlphaFoldDB" id="A0AA35SEV7"/>
<dbReference type="Pfam" id="PF13385">
    <property type="entry name" value="Laminin_G_3"/>
    <property type="match status" value="1"/>
</dbReference>
<dbReference type="SUPFAM" id="SSF49899">
    <property type="entry name" value="Concanavalin A-like lectins/glucanases"/>
    <property type="match status" value="1"/>
</dbReference>